<evidence type="ECO:0000313" key="2">
    <source>
        <dbReference type="EMBL" id="CAK7943786.1"/>
    </source>
</evidence>
<gene>
    <name evidence="2" type="ORF">PM001_LOCUS28936</name>
</gene>
<comment type="caution">
    <text evidence="2">The sequence shown here is derived from an EMBL/GenBank/DDBJ whole genome shotgun (WGS) entry which is preliminary data.</text>
</comment>
<dbReference type="Proteomes" id="UP001162060">
    <property type="component" value="Unassembled WGS sequence"/>
</dbReference>
<protein>
    <submittedName>
        <fullName evidence="2">Uncharacterized protein</fullName>
    </submittedName>
</protein>
<evidence type="ECO:0000313" key="3">
    <source>
        <dbReference type="Proteomes" id="UP001162060"/>
    </source>
</evidence>
<dbReference type="EMBL" id="CAKLBY020000304">
    <property type="protein sequence ID" value="CAK7943786.1"/>
    <property type="molecule type" value="Genomic_DNA"/>
</dbReference>
<feature type="compositionally biased region" description="Basic and acidic residues" evidence="1">
    <location>
        <begin position="14"/>
        <end position="33"/>
    </location>
</feature>
<organism evidence="2 3">
    <name type="scientific">Peronospora matthiolae</name>
    <dbReference type="NCBI Taxonomy" id="2874970"/>
    <lineage>
        <taxon>Eukaryota</taxon>
        <taxon>Sar</taxon>
        <taxon>Stramenopiles</taxon>
        <taxon>Oomycota</taxon>
        <taxon>Peronosporomycetes</taxon>
        <taxon>Peronosporales</taxon>
        <taxon>Peronosporaceae</taxon>
        <taxon>Peronospora</taxon>
    </lineage>
</organism>
<reference evidence="2" key="1">
    <citation type="submission" date="2024-01" db="EMBL/GenBank/DDBJ databases">
        <authorList>
            <person name="Webb A."/>
        </authorList>
    </citation>
    <scope>NUCLEOTIDE SEQUENCE</scope>
    <source>
        <strain evidence="2">Pm1</strain>
    </source>
</reference>
<evidence type="ECO:0000256" key="1">
    <source>
        <dbReference type="SAM" id="MobiDB-lite"/>
    </source>
</evidence>
<sequence length="33" mass="3807">METKTSLPLIKMPKSTDETTFDEWRSRDAASMC</sequence>
<name>A0AAV1VBF5_9STRA</name>
<proteinExistence type="predicted"/>
<dbReference type="AlphaFoldDB" id="A0AAV1VBF5"/>
<feature type="region of interest" description="Disordered" evidence="1">
    <location>
        <begin position="13"/>
        <end position="33"/>
    </location>
</feature>
<accession>A0AAV1VBF5</accession>